<dbReference type="InterPro" id="IPR043725">
    <property type="entry name" value="DUF5667"/>
</dbReference>
<accession>A0A0G0L995</accession>
<dbReference type="STRING" id="1618570.UT08_C0018G0041"/>
<comment type="caution">
    <text evidence="2">The sequence shown here is derived from an EMBL/GenBank/DDBJ whole genome shotgun (WGS) entry which is preliminary data.</text>
</comment>
<name>A0A0G0L995_9BACT</name>
<sequence>MWQKILFVIVTLAFAFAILLLSVFRTAAVKYELSGKSVSQNDSMLGEGNVTIDYYLPYPGRVLPDNPFWFLKALRDKLWFSFTTNPTRKAELLLLLADKRLGSAKILFEKGKNSEALSTLTKAEKYLEAAMVQGRENRKQSLDTSEFLVRIAKASLKHYQLMQYIEKNVPDDIKPAVIVSQEYPKRVYEQARNSLLENGLTPPENPFGW</sequence>
<reference evidence="2 3" key="1">
    <citation type="journal article" date="2015" name="Nature">
        <title>rRNA introns, odd ribosomes, and small enigmatic genomes across a large radiation of phyla.</title>
        <authorList>
            <person name="Brown C.T."/>
            <person name="Hug L.A."/>
            <person name="Thomas B.C."/>
            <person name="Sharon I."/>
            <person name="Castelle C.J."/>
            <person name="Singh A."/>
            <person name="Wilkins M.J."/>
            <person name="Williams K.H."/>
            <person name="Banfield J.F."/>
        </authorList>
    </citation>
    <scope>NUCLEOTIDE SEQUENCE [LARGE SCALE GENOMIC DNA]</scope>
</reference>
<evidence type="ECO:0000313" key="2">
    <source>
        <dbReference type="EMBL" id="KKQ84435.1"/>
    </source>
</evidence>
<proteinExistence type="predicted"/>
<dbReference type="Pfam" id="PF18915">
    <property type="entry name" value="DUF5667"/>
    <property type="match status" value="1"/>
</dbReference>
<dbReference type="EMBL" id="LBVL01000018">
    <property type="protein sequence ID" value="KKQ84435.1"/>
    <property type="molecule type" value="Genomic_DNA"/>
</dbReference>
<evidence type="ECO:0000259" key="1">
    <source>
        <dbReference type="Pfam" id="PF18915"/>
    </source>
</evidence>
<dbReference type="Proteomes" id="UP000034081">
    <property type="component" value="Unassembled WGS sequence"/>
</dbReference>
<protein>
    <recommendedName>
        <fullName evidence="1">DUF5667 domain-containing protein</fullName>
    </recommendedName>
</protein>
<gene>
    <name evidence="2" type="ORF">UT08_C0018G0041</name>
</gene>
<dbReference type="AlphaFoldDB" id="A0A0G0L995"/>
<evidence type="ECO:0000313" key="3">
    <source>
        <dbReference type="Proteomes" id="UP000034081"/>
    </source>
</evidence>
<feature type="domain" description="DUF5667" evidence="1">
    <location>
        <begin position="62"/>
        <end position="171"/>
    </location>
</feature>
<organism evidence="2 3">
    <name type="scientific">Candidatus Woesebacteria bacterium GW2011_GWB1_38_8</name>
    <dbReference type="NCBI Taxonomy" id="1618570"/>
    <lineage>
        <taxon>Bacteria</taxon>
        <taxon>Candidatus Woeseibacteriota</taxon>
    </lineage>
</organism>